<dbReference type="RefSeq" id="WP_092071459.1">
    <property type="nucleotide sequence ID" value="NZ_FNHB01000003.1"/>
</dbReference>
<protein>
    <submittedName>
        <fullName evidence="1">Uncharacterized protein</fullName>
    </submittedName>
</protein>
<proteinExistence type="predicted"/>
<dbReference type="EMBL" id="FNHB01000003">
    <property type="protein sequence ID" value="SDM26486.1"/>
    <property type="molecule type" value="Genomic_DNA"/>
</dbReference>
<evidence type="ECO:0000313" key="2">
    <source>
        <dbReference type="Proteomes" id="UP000214880"/>
    </source>
</evidence>
<sequence>MAETLFAYTITDQYYSQGTAGAIKGDRSATTPAAFTTDIDKVEPLNGDPAVFNFFDTNNQSRLVLRQYTYSPTAEPYKIINPFASSWMPSIVLPEPSWSNVANLHAVATTGRWLYATGYDLARIARIDMQSGYTESTSYQFPTAWPSISLPSTAECHGEGLVVVGNFLYALFTVNPSGGYSEYSNSIVVKLNITPSTGALTYVSHLEVGKNAFTLELFNNKLYVCALGGMQNAGSANADTRLDIIDLATFTKTSVSTISSIGGDFRDVTIRDANNAYIFVGHYDASFANMVGGVYRTSVANIPSPSAWTKVATINSPGYLWGLYAETNRLWFIKGTPVEIFAPLPTAAATPAKNFTAAQMGSFGASANLNSATIIAPNPTMASDVAFKAAVAKSFAAHAVLAQQARQAAEALKGAAEAAAGEEKN</sequence>
<keyword evidence="2" id="KW-1185">Reference proteome</keyword>
<dbReference type="SUPFAM" id="SSF50965">
    <property type="entry name" value="Galactose oxidase, central domain"/>
    <property type="match status" value="1"/>
</dbReference>
<dbReference type="Gene3D" id="2.120.10.80">
    <property type="entry name" value="Kelch-type beta propeller"/>
    <property type="match status" value="1"/>
</dbReference>
<name>A0A1G9RTC8_9FIRM</name>
<gene>
    <name evidence="1" type="ORF">SAMN04488502_10396</name>
</gene>
<dbReference type="AlphaFoldDB" id="A0A1G9RTC8"/>
<dbReference type="Proteomes" id="UP000214880">
    <property type="component" value="Unassembled WGS sequence"/>
</dbReference>
<reference evidence="1 2" key="1">
    <citation type="submission" date="2016-10" db="EMBL/GenBank/DDBJ databases">
        <authorList>
            <person name="de Groot N.N."/>
        </authorList>
    </citation>
    <scope>NUCLEOTIDE SEQUENCE [LARGE SCALE GENOMIC DNA]</scope>
    <source>
        <strain evidence="1 2">DSM 1736</strain>
    </source>
</reference>
<dbReference type="InterPro" id="IPR011043">
    <property type="entry name" value="Gal_Oxase/kelch_b-propeller"/>
</dbReference>
<organism evidence="1 2">
    <name type="scientific">Dendrosporobacter quercicolus</name>
    <dbReference type="NCBI Taxonomy" id="146817"/>
    <lineage>
        <taxon>Bacteria</taxon>
        <taxon>Bacillati</taxon>
        <taxon>Bacillota</taxon>
        <taxon>Negativicutes</taxon>
        <taxon>Selenomonadales</taxon>
        <taxon>Sporomusaceae</taxon>
        <taxon>Dendrosporobacter</taxon>
    </lineage>
</organism>
<accession>A0A1G9RTC8</accession>
<dbReference type="InterPro" id="IPR015915">
    <property type="entry name" value="Kelch-typ_b-propeller"/>
</dbReference>
<dbReference type="STRING" id="146817.SAMN04488502_10396"/>
<evidence type="ECO:0000313" key="1">
    <source>
        <dbReference type="EMBL" id="SDM26486.1"/>
    </source>
</evidence>
<dbReference type="OrthoDB" id="1681731at2"/>